<dbReference type="PROSITE" id="PS51257">
    <property type="entry name" value="PROKAR_LIPOPROTEIN"/>
    <property type="match status" value="1"/>
</dbReference>
<comment type="caution">
    <text evidence="1">The sequence shown here is derived from an EMBL/GenBank/DDBJ whole genome shotgun (WGS) entry which is preliminary data.</text>
</comment>
<sequence>MKATAKILSILFIIGIIVAGCTKQGATPNASLTGKWRFVGSRQSSGGPMYWVPATNNNNYLELKANGTMEWTTGNEYKKYTLTDSVTLTMTHADGSNYQNYYYKIKGDSLGISPIAPIRCYEGCSEHFVKVK</sequence>
<dbReference type="Proteomes" id="UP000606600">
    <property type="component" value="Unassembled WGS sequence"/>
</dbReference>
<evidence type="ECO:0000313" key="2">
    <source>
        <dbReference type="Proteomes" id="UP000606600"/>
    </source>
</evidence>
<keyword evidence="2" id="KW-1185">Reference proteome</keyword>
<gene>
    <name evidence="1" type="ORF">IDJ77_23090</name>
</gene>
<protein>
    <recommendedName>
        <fullName evidence="3">Lipocalin-like protein</fullName>
    </recommendedName>
</protein>
<organism evidence="1 2">
    <name type="scientific">Mucilaginibacter pankratovii</name>
    <dbReference type="NCBI Taxonomy" id="2772110"/>
    <lineage>
        <taxon>Bacteria</taxon>
        <taxon>Pseudomonadati</taxon>
        <taxon>Bacteroidota</taxon>
        <taxon>Sphingobacteriia</taxon>
        <taxon>Sphingobacteriales</taxon>
        <taxon>Sphingobacteriaceae</taxon>
        <taxon>Mucilaginibacter</taxon>
    </lineage>
</organism>
<evidence type="ECO:0000313" key="1">
    <source>
        <dbReference type="EMBL" id="MBD1366716.1"/>
    </source>
</evidence>
<proteinExistence type="predicted"/>
<accession>A0ABR7WWQ3</accession>
<reference evidence="1 2" key="1">
    <citation type="submission" date="2020-09" db="EMBL/GenBank/DDBJ databases">
        <title>Novel species of Mucilaginibacter isolated from a glacier on the Tibetan Plateau.</title>
        <authorList>
            <person name="Liu Q."/>
            <person name="Xin Y.-H."/>
        </authorList>
    </citation>
    <scope>NUCLEOTIDE SEQUENCE [LARGE SCALE GENOMIC DNA]</scope>
    <source>
        <strain evidence="1 2">ZT4R22</strain>
    </source>
</reference>
<dbReference type="RefSeq" id="WP_191191355.1">
    <property type="nucleotide sequence ID" value="NZ_JACWMY010000014.1"/>
</dbReference>
<dbReference type="EMBL" id="JACWMY010000014">
    <property type="protein sequence ID" value="MBD1366716.1"/>
    <property type="molecule type" value="Genomic_DNA"/>
</dbReference>
<evidence type="ECO:0008006" key="3">
    <source>
        <dbReference type="Google" id="ProtNLM"/>
    </source>
</evidence>
<name>A0ABR7WWQ3_9SPHI</name>